<dbReference type="Gene3D" id="1.20.1640.10">
    <property type="entry name" value="Multidrug efflux transporter AcrB transmembrane domain"/>
    <property type="match status" value="2"/>
</dbReference>
<dbReference type="InterPro" id="IPR001036">
    <property type="entry name" value="Acrflvin-R"/>
</dbReference>
<dbReference type="Proteomes" id="UP001595814">
    <property type="component" value="Unassembled WGS sequence"/>
</dbReference>
<feature type="transmembrane region" description="Helical" evidence="9">
    <location>
        <begin position="399"/>
        <end position="424"/>
    </location>
</feature>
<protein>
    <submittedName>
        <fullName evidence="10">CusA/CzcA family heavy metal efflux RND transporter</fullName>
    </submittedName>
</protein>
<evidence type="ECO:0000256" key="6">
    <source>
        <dbReference type="ARBA" id="ARBA00022692"/>
    </source>
</evidence>
<dbReference type="Pfam" id="PF02321">
    <property type="entry name" value="OEP"/>
    <property type="match status" value="1"/>
</dbReference>
<dbReference type="SUPFAM" id="SSF82714">
    <property type="entry name" value="Multidrug efflux transporter AcrB TolC docking domain, DN and DC subdomains"/>
    <property type="match status" value="2"/>
</dbReference>
<evidence type="ECO:0000313" key="11">
    <source>
        <dbReference type="Proteomes" id="UP001595814"/>
    </source>
</evidence>
<keyword evidence="8 9" id="KW-0472">Membrane</keyword>
<dbReference type="SUPFAM" id="SSF82693">
    <property type="entry name" value="Multidrug efflux transporter AcrB pore domain, PN1, PN2, PC1 and PC2 subdomains"/>
    <property type="match status" value="3"/>
</dbReference>
<dbReference type="Gene3D" id="3.30.70.1430">
    <property type="entry name" value="Multidrug efflux transporter AcrB pore domain"/>
    <property type="match status" value="2"/>
</dbReference>
<evidence type="ECO:0000256" key="5">
    <source>
        <dbReference type="ARBA" id="ARBA00022475"/>
    </source>
</evidence>
<feature type="transmembrane region" description="Helical" evidence="9">
    <location>
        <begin position="875"/>
        <end position="894"/>
    </location>
</feature>
<dbReference type="PANTHER" id="PTHR32063">
    <property type="match status" value="1"/>
</dbReference>
<dbReference type="Gene3D" id="3.30.70.1320">
    <property type="entry name" value="Multidrug efflux transporter AcrB pore domain like"/>
    <property type="match status" value="1"/>
</dbReference>
<dbReference type="PANTHER" id="PTHR32063:SF24">
    <property type="entry name" value="CATION EFFLUX SYSTEM (ACRB_ACRD_ACRF FAMILY)"/>
    <property type="match status" value="1"/>
</dbReference>
<feature type="transmembrane region" description="Helical" evidence="9">
    <location>
        <begin position="367"/>
        <end position="387"/>
    </location>
</feature>
<dbReference type="EMBL" id="JBHSAW010000004">
    <property type="protein sequence ID" value="MFC4095249.1"/>
    <property type="molecule type" value="Genomic_DNA"/>
</dbReference>
<evidence type="ECO:0000256" key="3">
    <source>
        <dbReference type="ARBA" id="ARBA00010942"/>
    </source>
</evidence>
<comment type="similarity">
    <text evidence="2">Belongs to the outer membrane factor (OMF) (TC 1.B.17) family.</text>
</comment>
<dbReference type="SUPFAM" id="SSF56954">
    <property type="entry name" value="Outer membrane efflux proteins (OEP)"/>
    <property type="match status" value="1"/>
</dbReference>
<dbReference type="InterPro" id="IPR004763">
    <property type="entry name" value="CusA-like"/>
</dbReference>
<evidence type="ECO:0000256" key="4">
    <source>
        <dbReference type="ARBA" id="ARBA00022448"/>
    </source>
</evidence>
<dbReference type="InterPro" id="IPR003423">
    <property type="entry name" value="OMP_efflux"/>
</dbReference>
<keyword evidence="7 9" id="KW-1133">Transmembrane helix</keyword>
<dbReference type="Gene3D" id="3.30.2090.10">
    <property type="entry name" value="Multidrug efflux transporter AcrB TolC docking domain, DN and DC subdomains"/>
    <property type="match status" value="2"/>
</dbReference>
<feature type="transmembrane region" description="Helical" evidence="9">
    <location>
        <begin position="12"/>
        <end position="31"/>
    </location>
</feature>
<dbReference type="PRINTS" id="PR00702">
    <property type="entry name" value="ACRIFLAVINRP"/>
</dbReference>
<dbReference type="Pfam" id="PF00873">
    <property type="entry name" value="ACR_tran"/>
    <property type="match status" value="1"/>
</dbReference>
<accession>A0ABV8JLH7</accession>
<keyword evidence="4" id="KW-0813">Transport</keyword>
<feature type="transmembrane region" description="Helical" evidence="9">
    <location>
        <begin position="977"/>
        <end position="999"/>
    </location>
</feature>
<sequence length="1447" mass="160830">MINRIIDFSINNKFIIGLLTLTLIGAGIYSMTQVPIDAVPDITNNQVQVITQSPNLGTEDIEQFVTYPVEVAMSNLPDVKEIRSVSRFGLSVVTVVFDDDMGTYLPRQLVSEKLTEVREQIPEGFGQPSIGPISTGLGEIYQYTLEVEEGYQDDYSATELRTIQDWIVRRQMAMVPGVVEVNAFGGNKKQYEVAVDPDELRAIGITISDVFQTLESNNQNTGGAYIERNHQANFIRGEGLARSVSDIENMVVKTVEGIPIKIKDVGTVRIGSAVRYGALTKDGKGEAVGGMILMLKGANSNEVIENVTQRMEQIQQSLPKGVVIKPFLDRSELIAETTGTVTTNLLEGGLIVIFVLVLLLGNWRGGLIVASTIPLSLLFAFILMNVFDVWANLMSLGAIDFGIIVDGAVIIVEATVFLMYSYVAKKNTVSSEKRDDIAAKASKKMMNAAFFGQLIILIVFLPILALEGVEGKMFQPMAHTFIFAMIGAMLLCLTYVPMVSALFLRSPKTEKKSYGDRFVHWIERKYEPLLTKALSKGKIVVGIALALFAVTIFVFTRMGGEFIPQLDEGDIAFHAILKPGSSLSETIETTTKIERIVKAEFPEVETVLSRIGVADVPTDPMPMDIADVFVILKPTDEWVSAESKDELVKKMKDAISIVPGVNFEFTQPIEMRFNELLTGVREDVAIKLFGEDLDVLASKAEEMGKIIAMVPGVADMKVEATDGLPQITIDYNRNKVAQYGLEIDQLNNVVQAAFAGGKAGVIFEGEKRFDLVVRLQKENRQDIEDVQNLFINLPNGSQIPLREIAEVSYEPGPMQISRDNTNRRTYVGINIRDRDVKSVVEDIQARLDAQFELPAGYYIRYGGAFENLERASNRLQTVVPIALLLIFILIYFALKSFPQTLMIYLAIPMATIGGVFALWLRDMPFSISAGVGFIVLFGVAVLNGLVMISGLNELKEEGVTDLKERIIEGTKRRVRPIMLTAFTDILGFLPMAISASAGAEVQRPLATVVIGGLITSTLLTLFILPIFYQWVEKRSGRKVKVNSKIVTASAVVCFFFAFAEVEAQQVQNNDMLPVVTLEQAVEISKENYPLLKTKQLEIQKQNALKGTAYDLGNTQVFTGGEEVSDCQGIYTIVGVGQQNINLFGIGAKKRLQKQRIALAETAFDLSALQVEQEVKKAWSEAYQQRQKFELYRELDSIYSQFEKAIELNYKVEAISRLEYSSATNQALQITNKLQQAESDYAIALQKLNLWLVSDTFYTVPDRLDESEVAILGLPERIETHPELELSQKRIEEAQSSYQAERSDLLPNLNLQGGLQRVNGSSGFYTYQAGISLPLFTGTERSQAKAAKIQSEIAETNAAFVKRQLQSEYQQALQAYLKWEASWQFYKDKALPLAEEQRQGALLAYKEGAVDYAAFTQIIRDAIQTEMDALETLDNYLKSVFELQYFKQ</sequence>
<comment type="subcellular location">
    <subcellularLocation>
        <location evidence="1">Cell membrane</location>
        <topology evidence="1">Multi-pass membrane protein</topology>
    </subcellularLocation>
</comment>
<feature type="transmembrane region" description="Helical" evidence="9">
    <location>
        <begin position="445"/>
        <end position="466"/>
    </location>
</feature>
<organism evidence="10 11">
    <name type="scientific">Euzebyella saccharophila</name>
    <dbReference type="NCBI Taxonomy" id="679664"/>
    <lineage>
        <taxon>Bacteria</taxon>
        <taxon>Pseudomonadati</taxon>
        <taxon>Bacteroidota</taxon>
        <taxon>Flavobacteriia</taxon>
        <taxon>Flavobacteriales</taxon>
        <taxon>Flavobacteriaceae</taxon>
        <taxon>Euzebyella</taxon>
    </lineage>
</organism>
<dbReference type="NCBIfam" id="TIGR00914">
    <property type="entry name" value="2A0601"/>
    <property type="match status" value="1"/>
</dbReference>
<feature type="transmembrane region" description="Helical" evidence="9">
    <location>
        <begin position="901"/>
        <end position="919"/>
    </location>
</feature>
<feature type="transmembrane region" description="Helical" evidence="9">
    <location>
        <begin position="925"/>
        <end position="946"/>
    </location>
</feature>
<dbReference type="Gene3D" id="1.20.1600.10">
    <property type="entry name" value="Outer membrane efflux proteins (OEP)"/>
    <property type="match status" value="1"/>
</dbReference>
<dbReference type="Gene3D" id="3.30.70.1440">
    <property type="entry name" value="Multidrug efflux transporter AcrB pore domain"/>
    <property type="match status" value="1"/>
</dbReference>
<gene>
    <name evidence="10" type="ORF">ACFOUT_05145</name>
</gene>
<dbReference type="InterPro" id="IPR027463">
    <property type="entry name" value="AcrB_DN_DC_subdom"/>
</dbReference>
<feature type="transmembrane region" description="Helical" evidence="9">
    <location>
        <begin position="1005"/>
        <end position="1029"/>
    </location>
</feature>
<feature type="transmembrane region" description="Helical" evidence="9">
    <location>
        <begin position="478"/>
        <end position="504"/>
    </location>
</feature>
<evidence type="ECO:0000256" key="7">
    <source>
        <dbReference type="ARBA" id="ARBA00022989"/>
    </source>
</evidence>
<evidence type="ECO:0000256" key="1">
    <source>
        <dbReference type="ARBA" id="ARBA00004651"/>
    </source>
</evidence>
<evidence type="ECO:0000313" key="10">
    <source>
        <dbReference type="EMBL" id="MFC4095249.1"/>
    </source>
</evidence>
<dbReference type="RefSeq" id="WP_192461042.1">
    <property type="nucleotide sequence ID" value="NZ_JACYFJ010000001.1"/>
</dbReference>
<feature type="transmembrane region" description="Helical" evidence="9">
    <location>
        <begin position="341"/>
        <end position="360"/>
    </location>
</feature>
<dbReference type="SUPFAM" id="SSF82866">
    <property type="entry name" value="Multidrug efflux transporter AcrB transmembrane domain"/>
    <property type="match status" value="2"/>
</dbReference>
<feature type="transmembrane region" description="Helical" evidence="9">
    <location>
        <begin position="539"/>
        <end position="558"/>
    </location>
</feature>
<keyword evidence="5" id="KW-1003">Cell membrane</keyword>
<reference evidence="11" key="1">
    <citation type="journal article" date="2019" name="Int. J. Syst. Evol. Microbiol.">
        <title>The Global Catalogue of Microorganisms (GCM) 10K type strain sequencing project: providing services to taxonomists for standard genome sequencing and annotation.</title>
        <authorList>
            <consortium name="The Broad Institute Genomics Platform"/>
            <consortium name="The Broad Institute Genome Sequencing Center for Infectious Disease"/>
            <person name="Wu L."/>
            <person name="Ma J."/>
        </authorList>
    </citation>
    <scope>NUCLEOTIDE SEQUENCE [LARGE SCALE GENOMIC DNA]</scope>
    <source>
        <strain evidence="11">CECT 7477</strain>
    </source>
</reference>
<comment type="similarity">
    <text evidence="3">Belongs to the resistance-nodulation-cell division (RND) (TC 2.A.6) family.</text>
</comment>
<evidence type="ECO:0000256" key="2">
    <source>
        <dbReference type="ARBA" id="ARBA00007613"/>
    </source>
</evidence>
<keyword evidence="11" id="KW-1185">Reference proteome</keyword>
<evidence type="ECO:0000256" key="9">
    <source>
        <dbReference type="SAM" id="Phobius"/>
    </source>
</evidence>
<evidence type="ECO:0000256" key="8">
    <source>
        <dbReference type="ARBA" id="ARBA00023136"/>
    </source>
</evidence>
<comment type="caution">
    <text evidence="10">The sequence shown here is derived from an EMBL/GenBank/DDBJ whole genome shotgun (WGS) entry which is preliminary data.</text>
</comment>
<name>A0ABV8JLH7_9FLAO</name>
<keyword evidence="6 9" id="KW-0812">Transmembrane</keyword>
<proteinExistence type="inferred from homology"/>
<feature type="transmembrane region" description="Helical" evidence="9">
    <location>
        <begin position="1041"/>
        <end position="1059"/>
    </location>
</feature>